<dbReference type="Gene3D" id="1.10.260.40">
    <property type="entry name" value="lambda repressor-like DNA-binding domains"/>
    <property type="match status" value="1"/>
</dbReference>
<dbReference type="EMBL" id="FNVA01000006">
    <property type="protein sequence ID" value="SEG57533.1"/>
    <property type="molecule type" value="Genomic_DNA"/>
</dbReference>
<accession>A0A1H6B9L7</accession>
<dbReference type="Gene3D" id="3.40.50.2300">
    <property type="match status" value="2"/>
</dbReference>
<evidence type="ECO:0000313" key="7">
    <source>
        <dbReference type="Proteomes" id="UP000236728"/>
    </source>
</evidence>
<keyword evidence="7" id="KW-1185">Reference proteome</keyword>
<proteinExistence type="predicted"/>
<evidence type="ECO:0000313" key="6">
    <source>
        <dbReference type="EMBL" id="SEG57533.1"/>
    </source>
</evidence>
<dbReference type="PROSITE" id="PS00356">
    <property type="entry name" value="HTH_LACI_1"/>
    <property type="match status" value="1"/>
</dbReference>
<dbReference type="AlphaFoldDB" id="A0A1H6B9L7"/>
<name>A0A1H6B9L7_9BACT</name>
<keyword evidence="1" id="KW-0678">Repressor</keyword>
<dbReference type="InterPro" id="IPR028082">
    <property type="entry name" value="Peripla_BP_I"/>
</dbReference>
<dbReference type="SUPFAM" id="SSF47413">
    <property type="entry name" value="lambda repressor-like DNA-binding domains"/>
    <property type="match status" value="1"/>
</dbReference>
<dbReference type="Pfam" id="PF00356">
    <property type="entry name" value="LacI"/>
    <property type="match status" value="1"/>
</dbReference>
<dbReference type="CDD" id="cd01392">
    <property type="entry name" value="HTH_LacI"/>
    <property type="match status" value="1"/>
</dbReference>
<evidence type="ECO:0000259" key="5">
    <source>
        <dbReference type="PROSITE" id="PS50932"/>
    </source>
</evidence>
<dbReference type="PROSITE" id="PS50932">
    <property type="entry name" value="HTH_LACI_2"/>
    <property type="match status" value="1"/>
</dbReference>
<reference evidence="6 7" key="1">
    <citation type="submission" date="2016-10" db="EMBL/GenBank/DDBJ databases">
        <authorList>
            <person name="de Groot N.N."/>
        </authorList>
    </citation>
    <scope>NUCLEOTIDE SEQUENCE [LARGE SCALE GENOMIC DNA]</scope>
    <source>
        <strain evidence="6 7">DSM 22489</strain>
    </source>
</reference>
<organism evidence="6 7">
    <name type="scientific">Bryocella elongata</name>
    <dbReference type="NCBI Taxonomy" id="863522"/>
    <lineage>
        <taxon>Bacteria</taxon>
        <taxon>Pseudomonadati</taxon>
        <taxon>Acidobacteriota</taxon>
        <taxon>Terriglobia</taxon>
        <taxon>Terriglobales</taxon>
        <taxon>Acidobacteriaceae</taxon>
        <taxon>Bryocella</taxon>
    </lineage>
</organism>
<sequence>MNMRDIAKLAGVSSATVSNVINGSKVVRPATAARVREVIQEVRFVPNGSATTLRYGRSRTYGLIIPDIRNPFFPEVIRSFEAILVERNQDMLMATTDFHYSQMQQTIRRMLIRQVDGVALLAAEIETEPIEALIHHRVPLVTMDRRVTGRGLSDVSIDYAGGMRSAIQHLKKLRHRKVAYIGRSPAPATFDHRVEAFKMAVSEGGLKVRPEFIRIGNDRISGGETGMEEILQLKEQPTAILCANDLTAIGALRVIRRHGLSAPEDYSVVGFDDIDLADIIFPPLTTIRLSRPELAATFYEALTSFGTDPHRVGKQYTVGTSLVVRSSTGAPRVSKR</sequence>
<dbReference type="OrthoDB" id="9796186at2"/>
<dbReference type="InterPro" id="IPR010982">
    <property type="entry name" value="Lambda_DNA-bd_dom_sf"/>
</dbReference>
<feature type="domain" description="HTH lacI-type" evidence="5">
    <location>
        <begin position="1"/>
        <end position="55"/>
    </location>
</feature>
<evidence type="ECO:0000256" key="3">
    <source>
        <dbReference type="ARBA" id="ARBA00023125"/>
    </source>
</evidence>
<keyword evidence="2" id="KW-0805">Transcription regulation</keyword>
<dbReference type="PANTHER" id="PTHR30146:SF148">
    <property type="entry name" value="HTH-TYPE TRANSCRIPTIONAL REPRESSOR PURR-RELATED"/>
    <property type="match status" value="1"/>
</dbReference>
<evidence type="ECO:0000256" key="4">
    <source>
        <dbReference type="ARBA" id="ARBA00023163"/>
    </source>
</evidence>
<dbReference type="GO" id="GO:0000976">
    <property type="term" value="F:transcription cis-regulatory region binding"/>
    <property type="evidence" value="ECO:0007669"/>
    <property type="project" value="TreeGrafter"/>
</dbReference>
<protein>
    <submittedName>
        <fullName evidence="6">Transcriptional regulator, LacI family</fullName>
    </submittedName>
</protein>
<dbReference type="PRINTS" id="PR00036">
    <property type="entry name" value="HTHLACI"/>
</dbReference>
<dbReference type="Pfam" id="PF13377">
    <property type="entry name" value="Peripla_BP_3"/>
    <property type="match status" value="1"/>
</dbReference>
<dbReference type="InterPro" id="IPR000843">
    <property type="entry name" value="HTH_LacI"/>
</dbReference>
<dbReference type="GO" id="GO:0003700">
    <property type="term" value="F:DNA-binding transcription factor activity"/>
    <property type="evidence" value="ECO:0007669"/>
    <property type="project" value="TreeGrafter"/>
</dbReference>
<evidence type="ECO:0000256" key="2">
    <source>
        <dbReference type="ARBA" id="ARBA00023015"/>
    </source>
</evidence>
<dbReference type="SUPFAM" id="SSF53822">
    <property type="entry name" value="Periplasmic binding protein-like I"/>
    <property type="match status" value="1"/>
</dbReference>
<dbReference type="CDD" id="cd06267">
    <property type="entry name" value="PBP1_LacI_sugar_binding-like"/>
    <property type="match status" value="1"/>
</dbReference>
<evidence type="ECO:0000256" key="1">
    <source>
        <dbReference type="ARBA" id="ARBA00022491"/>
    </source>
</evidence>
<dbReference type="InterPro" id="IPR046335">
    <property type="entry name" value="LacI/GalR-like_sensor"/>
</dbReference>
<keyword evidence="4" id="KW-0804">Transcription</keyword>
<gene>
    <name evidence="6" type="ORF">SAMN05421819_3644</name>
</gene>
<dbReference type="PANTHER" id="PTHR30146">
    <property type="entry name" value="LACI-RELATED TRANSCRIPTIONAL REPRESSOR"/>
    <property type="match status" value="1"/>
</dbReference>
<keyword evidence="3" id="KW-0238">DNA-binding</keyword>
<dbReference type="Proteomes" id="UP000236728">
    <property type="component" value="Unassembled WGS sequence"/>
</dbReference>
<dbReference type="SMART" id="SM00354">
    <property type="entry name" value="HTH_LACI"/>
    <property type="match status" value="1"/>
</dbReference>